<dbReference type="OrthoDB" id="1152235at2"/>
<dbReference type="Proteomes" id="UP000318833">
    <property type="component" value="Unassembled WGS sequence"/>
</dbReference>
<sequence length="123" mass="14295">MYIKGTSKVVIADDLFVTKQFDEILEIDYFRAVINDSKLSKGSPWTPNQKSELIDVFKNNPNKKYIKFEVRSTKGELNKFDLPDESFVQGVEIRIYREDVFKIISDGNDSFGEVLDMNKLNFK</sequence>
<organism evidence="1 2">
    <name type="scientific">Aquimarina algiphila</name>
    <dbReference type="NCBI Taxonomy" id="2047982"/>
    <lineage>
        <taxon>Bacteria</taxon>
        <taxon>Pseudomonadati</taxon>
        <taxon>Bacteroidota</taxon>
        <taxon>Flavobacteriia</taxon>
        <taxon>Flavobacteriales</taxon>
        <taxon>Flavobacteriaceae</taxon>
        <taxon>Aquimarina</taxon>
    </lineage>
</organism>
<dbReference type="AlphaFoldDB" id="A0A554VEX6"/>
<evidence type="ECO:0000313" key="2">
    <source>
        <dbReference type="Proteomes" id="UP000318833"/>
    </source>
</evidence>
<protein>
    <submittedName>
        <fullName evidence="1">UDP-N-acetylenolpyruvoylglucosamine reductase</fullName>
    </submittedName>
</protein>
<reference evidence="1 2" key="1">
    <citation type="submission" date="2019-07" db="EMBL/GenBank/DDBJ databases">
        <title>The draft genome sequence of Aquimarina algiphila M91.</title>
        <authorList>
            <person name="Meng X."/>
        </authorList>
    </citation>
    <scope>NUCLEOTIDE SEQUENCE [LARGE SCALE GENOMIC DNA]</scope>
    <source>
        <strain evidence="1 2">M91</strain>
    </source>
</reference>
<keyword evidence="2" id="KW-1185">Reference proteome</keyword>
<gene>
    <name evidence="1" type="ORF">FOF46_22080</name>
</gene>
<evidence type="ECO:0000313" key="1">
    <source>
        <dbReference type="EMBL" id="TSE05652.1"/>
    </source>
</evidence>
<name>A0A554VEX6_9FLAO</name>
<comment type="caution">
    <text evidence="1">The sequence shown here is derived from an EMBL/GenBank/DDBJ whole genome shotgun (WGS) entry which is preliminary data.</text>
</comment>
<accession>A0A554VEX6</accession>
<dbReference type="EMBL" id="VLNR01000057">
    <property type="protein sequence ID" value="TSE05652.1"/>
    <property type="molecule type" value="Genomic_DNA"/>
</dbReference>
<proteinExistence type="predicted"/>